<evidence type="ECO:0000313" key="3">
    <source>
        <dbReference type="EMBL" id="CAB4169531.1"/>
    </source>
</evidence>
<proteinExistence type="predicted"/>
<evidence type="ECO:0000256" key="1">
    <source>
        <dbReference type="SAM" id="MobiDB-lite"/>
    </source>
</evidence>
<reference evidence="3" key="1">
    <citation type="submission" date="2020-05" db="EMBL/GenBank/DDBJ databases">
        <authorList>
            <person name="Chiriac C."/>
            <person name="Salcher M."/>
            <person name="Ghai R."/>
            <person name="Kavagutti S V."/>
        </authorList>
    </citation>
    <scope>NUCLEOTIDE SEQUENCE</scope>
</reference>
<feature type="region of interest" description="Disordered" evidence="1">
    <location>
        <begin position="96"/>
        <end position="115"/>
    </location>
</feature>
<organism evidence="3">
    <name type="scientific">uncultured Caudovirales phage</name>
    <dbReference type="NCBI Taxonomy" id="2100421"/>
    <lineage>
        <taxon>Viruses</taxon>
        <taxon>Duplodnaviria</taxon>
        <taxon>Heunggongvirae</taxon>
        <taxon>Uroviricota</taxon>
        <taxon>Caudoviricetes</taxon>
        <taxon>Peduoviridae</taxon>
        <taxon>Maltschvirus</taxon>
        <taxon>Maltschvirus maltsch</taxon>
    </lineage>
</organism>
<accession>A0A6J5PJ94</accession>
<dbReference type="EMBL" id="LR797240">
    <property type="protein sequence ID" value="CAB4196006.1"/>
    <property type="molecule type" value="Genomic_DNA"/>
</dbReference>
<evidence type="ECO:0000313" key="4">
    <source>
        <dbReference type="EMBL" id="CAB4196006.1"/>
    </source>
</evidence>
<name>A0A6J5PJ94_9CAUD</name>
<evidence type="ECO:0000313" key="2">
    <source>
        <dbReference type="EMBL" id="CAB4144515.1"/>
    </source>
</evidence>
<protein>
    <submittedName>
        <fullName evidence="3">Uncharacterized protein</fullName>
    </submittedName>
</protein>
<dbReference type="EMBL" id="LR796438">
    <property type="protein sequence ID" value="CAB4144515.1"/>
    <property type="molecule type" value="Genomic_DNA"/>
</dbReference>
<gene>
    <name evidence="4" type="ORF">UFOVP1296_50</name>
    <name evidence="2" type="ORF">UFOVP471_44</name>
    <name evidence="3" type="ORF">UFOVP890_50</name>
</gene>
<dbReference type="EMBL" id="LR796845">
    <property type="protein sequence ID" value="CAB4169531.1"/>
    <property type="molecule type" value="Genomic_DNA"/>
</dbReference>
<sequence length="180" mass="20591">MAHFNLNDYQTVEERIHLFWERFPQGRIINEIVFDDGERVVIRSEIFTDRDDLRPAACDYAEELKSTKGVNQTSRIENGCTSATGRALSLLGGEFSPKGKRPSRQEMEKVQRHTQPQQVVPQLDSKRQAILDRLNALPDEVRTDAKREFLDAFGKPDKVEDDMLEEAGEFITMIETGHLG</sequence>